<keyword evidence="6 7" id="KW-0472">Membrane</keyword>
<dbReference type="Proteomes" id="UP001597145">
    <property type="component" value="Unassembled WGS sequence"/>
</dbReference>
<feature type="transmembrane region" description="Helical" evidence="7">
    <location>
        <begin position="234"/>
        <end position="255"/>
    </location>
</feature>
<dbReference type="Pfam" id="PF02322">
    <property type="entry name" value="Cyt_bd_oxida_II"/>
    <property type="match status" value="1"/>
</dbReference>
<feature type="transmembrane region" description="Helical" evidence="7">
    <location>
        <begin position="164"/>
        <end position="185"/>
    </location>
</feature>
<dbReference type="RefSeq" id="WP_343984426.1">
    <property type="nucleotide sequence ID" value="NZ_BAAAJG010000021.1"/>
</dbReference>
<feature type="transmembrane region" description="Helical" evidence="7">
    <location>
        <begin position="83"/>
        <end position="108"/>
    </location>
</feature>
<evidence type="ECO:0000313" key="8">
    <source>
        <dbReference type="EMBL" id="MFD1535165.1"/>
    </source>
</evidence>
<evidence type="ECO:0000256" key="5">
    <source>
        <dbReference type="ARBA" id="ARBA00022989"/>
    </source>
</evidence>
<feature type="transmembrane region" description="Helical" evidence="7">
    <location>
        <begin position="205"/>
        <end position="222"/>
    </location>
</feature>
<keyword evidence="9" id="KW-1185">Reference proteome</keyword>
<dbReference type="EMBL" id="JBHUCP010000050">
    <property type="protein sequence ID" value="MFD1535165.1"/>
    <property type="molecule type" value="Genomic_DNA"/>
</dbReference>
<feature type="transmembrane region" description="Helical" evidence="7">
    <location>
        <begin position="305"/>
        <end position="326"/>
    </location>
</feature>
<proteinExistence type="inferred from homology"/>
<comment type="caution">
    <text evidence="8">The sequence shown here is derived from an EMBL/GenBank/DDBJ whole genome shotgun (WGS) entry which is preliminary data.</text>
</comment>
<evidence type="ECO:0000313" key="9">
    <source>
        <dbReference type="Proteomes" id="UP001597145"/>
    </source>
</evidence>
<evidence type="ECO:0000256" key="4">
    <source>
        <dbReference type="ARBA" id="ARBA00022692"/>
    </source>
</evidence>
<evidence type="ECO:0000256" key="2">
    <source>
        <dbReference type="ARBA" id="ARBA00007543"/>
    </source>
</evidence>
<evidence type="ECO:0000256" key="6">
    <source>
        <dbReference type="ARBA" id="ARBA00023136"/>
    </source>
</evidence>
<name>A0ABW4FXC2_9PSEU</name>
<dbReference type="InterPro" id="IPR003317">
    <property type="entry name" value="Cyt-d_oxidase_su2"/>
</dbReference>
<feature type="transmembrane region" description="Helical" evidence="7">
    <location>
        <begin position="120"/>
        <end position="144"/>
    </location>
</feature>
<comment type="subcellular location">
    <subcellularLocation>
        <location evidence="1">Cell membrane</location>
        <topology evidence="1">Multi-pass membrane protein</topology>
    </subcellularLocation>
</comment>
<keyword evidence="4 7" id="KW-0812">Transmembrane</keyword>
<accession>A0ABW4FXC2</accession>
<sequence>MNPSGTTIAVAVLLLVTIAGYALFAGADLGGGIWDLLAGGDKRGAAPREEIDLSVTPVWEGNHVWIIFGLVVFWTGFPSAFSAVMIALFVPLAVSLLGIVLRGVGFAFRHEAERLSTKRLYGAIFAASSLVTPFFLGTVVGAVVTGAVPANPTGNILSAWTSPTAIVTGLLFVATCAYISGVYLVADADRRGRPDMARYFRRRSVAAGVVAGILAAIDLVLLRETAPYLWPRLLGPALPAVVVSVMGGIAALVLLHGNRPHLLRGAAALAVVGVVAGWGVAQYPWVLPGAVTLAESSAPEPAQVALFVALGLAVLLVLPAFVWLYWLHQHERLLESEPAPVPPPVPPPPAVATAKGTYSGNAAAGVIRPAPDPHPVLETAVIGLIVGRVVRDLMRQLVHRRNRRV</sequence>
<evidence type="ECO:0000256" key="1">
    <source>
        <dbReference type="ARBA" id="ARBA00004651"/>
    </source>
</evidence>
<reference evidence="9" key="1">
    <citation type="journal article" date="2019" name="Int. J. Syst. Evol. Microbiol.">
        <title>The Global Catalogue of Microorganisms (GCM) 10K type strain sequencing project: providing services to taxonomists for standard genome sequencing and annotation.</title>
        <authorList>
            <consortium name="The Broad Institute Genomics Platform"/>
            <consortium name="The Broad Institute Genome Sequencing Center for Infectious Disease"/>
            <person name="Wu L."/>
            <person name="Ma J."/>
        </authorList>
    </citation>
    <scope>NUCLEOTIDE SEQUENCE [LARGE SCALE GENOMIC DNA]</scope>
    <source>
        <strain evidence="9">JCM 12165</strain>
    </source>
</reference>
<protein>
    <submittedName>
        <fullName evidence="8">Cytochrome d ubiquinol oxidase subunit II</fullName>
    </submittedName>
</protein>
<feature type="transmembrane region" description="Helical" evidence="7">
    <location>
        <begin position="6"/>
        <end position="37"/>
    </location>
</feature>
<dbReference type="PANTHER" id="PTHR43141">
    <property type="entry name" value="CYTOCHROME BD2 SUBUNIT II"/>
    <property type="match status" value="1"/>
</dbReference>
<evidence type="ECO:0000256" key="7">
    <source>
        <dbReference type="SAM" id="Phobius"/>
    </source>
</evidence>
<dbReference type="PANTHER" id="PTHR43141:SF4">
    <property type="entry name" value="CYTOCHROME BD2 SUBUNIT II"/>
    <property type="match status" value="1"/>
</dbReference>
<feature type="transmembrane region" description="Helical" evidence="7">
    <location>
        <begin position="262"/>
        <end position="285"/>
    </location>
</feature>
<gene>
    <name evidence="8" type="ORF">ACFSCY_37735</name>
</gene>
<comment type="similarity">
    <text evidence="2">Belongs to the cytochrome ubiquinol oxidase subunit 2 family.</text>
</comment>
<evidence type="ECO:0000256" key="3">
    <source>
        <dbReference type="ARBA" id="ARBA00022475"/>
    </source>
</evidence>
<keyword evidence="3" id="KW-1003">Cell membrane</keyword>
<organism evidence="8 9">
    <name type="scientific">Pseudonocardia aurantiaca</name>
    <dbReference type="NCBI Taxonomy" id="75290"/>
    <lineage>
        <taxon>Bacteria</taxon>
        <taxon>Bacillati</taxon>
        <taxon>Actinomycetota</taxon>
        <taxon>Actinomycetes</taxon>
        <taxon>Pseudonocardiales</taxon>
        <taxon>Pseudonocardiaceae</taxon>
        <taxon>Pseudonocardia</taxon>
    </lineage>
</organism>
<keyword evidence="5 7" id="KW-1133">Transmembrane helix</keyword>